<organism evidence="1 2">
    <name type="scientific">Fusobacterium mortiferum ATCC 9817</name>
    <dbReference type="NCBI Taxonomy" id="469616"/>
    <lineage>
        <taxon>Bacteria</taxon>
        <taxon>Fusobacteriati</taxon>
        <taxon>Fusobacteriota</taxon>
        <taxon>Fusobacteriia</taxon>
        <taxon>Fusobacteriales</taxon>
        <taxon>Fusobacteriaceae</taxon>
        <taxon>Fusobacterium</taxon>
    </lineage>
</organism>
<dbReference type="Proteomes" id="UP000240258">
    <property type="component" value="Chromosome"/>
</dbReference>
<protein>
    <submittedName>
        <fullName evidence="1">Uncharacterized protein</fullName>
    </submittedName>
</protein>
<gene>
    <name evidence="1" type="ORF">C4N19_01070</name>
</gene>
<name>A0ABM6TT18_FUSMR</name>
<reference evidence="2" key="1">
    <citation type="journal article" date="2018" name="MSphere">
        <title>Fusobacterium Genomics Using MinION and Illumina Sequencing Enables Genome Completion and Correction.</title>
        <authorList>
            <person name="Todd S.M."/>
            <person name="Settlage R.E."/>
            <person name="Lahmers K.K."/>
            <person name="Slade D.J."/>
        </authorList>
    </citation>
    <scope>NUCLEOTIDE SEQUENCE [LARGE SCALE GENOMIC DNA]</scope>
    <source>
        <strain evidence="2">ATCC 9817</strain>
    </source>
</reference>
<accession>A0ABM6TT18</accession>
<sequence length="136" mass="16125">MGIMYFNSNNNGLNNILLLNELYKLKEAIELQKKLDEINFEIEKEIVEIAISFSKGEYKKWNYISPFEAYLLSVNYVNEINTTLEELEINIKKEINKIVKYKVYDIEILDGFIGKFIEYLINDKEIFKGIEFYGKI</sequence>
<keyword evidence="2" id="KW-1185">Reference proteome</keyword>
<dbReference type="EMBL" id="CP028102">
    <property type="protein sequence ID" value="AVQ17794.1"/>
    <property type="molecule type" value="Genomic_DNA"/>
</dbReference>
<proteinExistence type="predicted"/>
<evidence type="ECO:0000313" key="1">
    <source>
        <dbReference type="EMBL" id="AVQ17794.1"/>
    </source>
</evidence>
<evidence type="ECO:0000313" key="2">
    <source>
        <dbReference type="Proteomes" id="UP000240258"/>
    </source>
</evidence>